<organism evidence="3 4">
    <name type="scientific">Alcaligenes phenolicus</name>
    <dbReference type="NCBI Taxonomy" id="232846"/>
    <lineage>
        <taxon>Bacteria</taxon>
        <taxon>Pseudomonadati</taxon>
        <taxon>Pseudomonadota</taxon>
        <taxon>Betaproteobacteria</taxon>
        <taxon>Burkholderiales</taxon>
        <taxon>Alcaligenaceae</taxon>
        <taxon>Alcaligenes</taxon>
    </lineage>
</organism>
<dbReference type="Gene3D" id="3.20.20.10">
    <property type="entry name" value="Alanine racemase"/>
    <property type="match status" value="1"/>
</dbReference>
<accession>A0ABV2BLP1</accession>
<comment type="caution">
    <text evidence="3">The sequence shown here is derived from an EMBL/GenBank/DDBJ whole genome shotgun (WGS) entry which is preliminary data.</text>
</comment>
<dbReference type="Gene3D" id="2.40.37.10">
    <property type="entry name" value="Lyase, Ornithine Decarboxylase, Chain A, domain 1"/>
    <property type="match status" value="1"/>
</dbReference>
<keyword evidence="2" id="KW-0663">Pyridoxal phosphate</keyword>
<gene>
    <name evidence="3" type="ORF">ABU900_15545</name>
</gene>
<reference evidence="3 4" key="1">
    <citation type="submission" date="2024-06" db="EMBL/GenBank/DDBJ databases">
        <title>Alcaligenes phenolicus JC896.</title>
        <authorList>
            <person name="Venkata Ramana C."/>
            <person name="Sasikala C."/>
            <person name="Mahima D."/>
        </authorList>
    </citation>
    <scope>NUCLEOTIDE SEQUENCE [LARGE SCALE GENOMIC DNA]</scope>
    <source>
        <strain evidence="3 4">JC896</strain>
    </source>
</reference>
<dbReference type="InterPro" id="IPR029066">
    <property type="entry name" value="PLP-binding_barrel"/>
</dbReference>
<proteinExistence type="predicted"/>
<evidence type="ECO:0000256" key="1">
    <source>
        <dbReference type="ARBA" id="ARBA00001933"/>
    </source>
</evidence>
<dbReference type="RefSeq" id="WP_009458729.1">
    <property type="nucleotide sequence ID" value="NZ_DAOMPV010000006.1"/>
</dbReference>
<comment type="cofactor">
    <cofactor evidence="1">
        <name>pyridoxal 5'-phosphate</name>
        <dbReference type="ChEBI" id="CHEBI:597326"/>
    </cofactor>
</comment>
<keyword evidence="4" id="KW-1185">Reference proteome</keyword>
<dbReference type="Proteomes" id="UP001437419">
    <property type="component" value="Unassembled WGS sequence"/>
</dbReference>
<evidence type="ECO:0000313" key="3">
    <source>
        <dbReference type="EMBL" id="MES5325817.1"/>
    </source>
</evidence>
<dbReference type="SUPFAM" id="SSF51419">
    <property type="entry name" value="PLP-binding barrel"/>
    <property type="match status" value="1"/>
</dbReference>
<dbReference type="PANTHER" id="PTHR43727">
    <property type="entry name" value="DIAMINOPIMELATE DECARBOXYLASE"/>
    <property type="match status" value="1"/>
</dbReference>
<evidence type="ECO:0000313" key="4">
    <source>
        <dbReference type="Proteomes" id="UP001437419"/>
    </source>
</evidence>
<dbReference type="SUPFAM" id="SSF50621">
    <property type="entry name" value="Alanine racemase C-terminal domain-like"/>
    <property type="match status" value="1"/>
</dbReference>
<dbReference type="InterPro" id="IPR009006">
    <property type="entry name" value="Ala_racemase/Decarboxylase_C"/>
</dbReference>
<protein>
    <submittedName>
        <fullName evidence="3">Diaminopimelate decarboxylase</fullName>
    </submittedName>
</protein>
<evidence type="ECO:0000256" key="2">
    <source>
        <dbReference type="ARBA" id="ARBA00022898"/>
    </source>
</evidence>
<dbReference type="PANTHER" id="PTHR43727:SF2">
    <property type="entry name" value="GROUP IV DECARBOXYLASE"/>
    <property type="match status" value="1"/>
</dbReference>
<dbReference type="EMBL" id="JBEUDR010000004">
    <property type="protein sequence ID" value="MES5325817.1"/>
    <property type="molecule type" value="Genomic_DNA"/>
</dbReference>
<sequence length="428" mass="47960">MSIYEAAEQDVPCLDVRYLESHWVSTANLANICSKSGTPVFVYSESQVLKNFQRITSAYRAAGLEGRVSLYIPFFPNANPHVMKPLHDAGAGILLQMPNEYELLTQYGFDRFIISPGHVSNKELSYWNAKKHLVFLASLDEIAFAIEQNAPTISARIDSLRSDKPGVKVEQLGQLAQMLKDSGRTLECFEVYCGSGNSLQDMVDIVREIFHMFVKHFPSAKSINFAGGHGFNYELWDEEKKHFDWNTYFLAIRDLAVEMKIPETVKFLFEPARDVLADSGVLVSSVKRDVVRHSNGHIVVTDSSRMLMPSAQLRNRPHNTVFLDDHFQEITDYKDAGRAKIRGRTLLRNDYPIPGEVTVPASVKAGDYLLVLDVGAYCATQHMEFLNVPPAGEVIVGKDGQARMISKPGDDADKWRNLLAAPQLLSFA</sequence>
<name>A0ABV2BLP1_9BURK</name>